<evidence type="ECO:0000313" key="2">
    <source>
        <dbReference type="Proteomes" id="UP000352698"/>
    </source>
</evidence>
<reference evidence="1 2" key="1">
    <citation type="submission" date="2019-05" db="EMBL/GenBank/DDBJ databases">
        <authorList>
            <consortium name="Pathogen Informatics"/>
        </authorList>
    </citation>
    <scope>NUCLEOTIDE SEQUENCE [LARGE SCALE GENOMIC DNA]</scope>
    <source>
        <strain evidence="1 2">NCTC12204</strain>
    </source>
</reference>
<comment type="caution">
    <text evidence="1">The sequence shown here is derived from an EMBL/GenBank/DDBJ whole genome shotgun (WGS) entry which is preliminary data.</text>
</comment>
<name>A0A1V8X7C8_ENTHR</name>
<protein>
    <submittedName>
        <fullName evidence="1">Uncharacterized protein</fullName>
    </submittedName>
</protein>
<dbReference type="Proteomes" id="UP000352698">
    <property type="component" value="Unassembled WGS sequence"/>
</dbReference>
<gene>
    <name evidence="1" type="ORF">NCTC12204_02683</name>
</gene>
<dbReference type="EMBL" id="CABEEP010000001">
    <property type="protein sequence ID" value="VTQ70907.1"/>
    <property type="molecule type" value="Genomic_DNA"/>
</dbReference>
<organism evidence="1 2">
    <name type="scientific">Enterococcus hirae</name>
    <dbReference type="NCBI Taxonomy" id="1354"/>
    <lineage>
        <taxon>Bacteria</taxon>
        <taxon>Bacillati</taxon>
        <taxon>Bacillota</taxon>
        <taxon>Bacilli</taxon>
        <taxon>Lactobacillales</taxon>
        <taxon>Enterococcaceae</taxon>
        <taxon>Enterococcus</taxon>
    </lineage>
</organism>
<accession>A0A1V8X7C8</accession>
<dbReference type="AlphaFoldDB" id="A0A1V8X7C8"/>
<evidence type="ECO:0000313" key="1">
    <source>
        <dbReference type="EMBL" id="VTQ70907.1"/>
    </source>
</evidence>
<dbReference type="GeneID" id="56786324"/>
<sequence length="294" mass="33681">MIKNFLETKTGRNFLIGVTVFFVVVLGLTSYSLFSNTANREETTKKGQTEETAESKERLGEYSATTYSGKWYSNRSDEMVLELKTDGTYRASSWLAAGKYYLVDNGYLVLEDKEGTMKKLKLQSRMGSTIFYLKEDKEEIYFYPNEEVKVKMEEEITEQAEAAQQVISQAWLDVLQQGAWENTNTDRTFTLEFKDGKLIQKKIEEDKTVNELTYDYRVVTVNPDQDGAVFVITKIDDNGRKEEVSFSIGEKGSKYALRGDPGSFNWITIYEKEYEAVSPTQDGTTREEATKKNV</sequence>
<proteinExistence type="predicted"/>
<dbReference type="RefSeq" id="WP_010737219.1">
    <property type="nucleotide sequence ID" value="NZ_BSWT01000049.1"/>
</dbReference>